<protein>
    <submittedName>
        <fullName evidence="2">Uncharacterized protein</fullName>
    </submittedName>
</protein>
<comment type="caution">
    <text evidence="2">The sequence shown here is derived from an EMBL/GenBank/DDBJ whole genome shotgun (WGS) entry which is preliminary data.</text>
</comment>
<dbReference type="EMBL" id="JAHIBW010000029">
    <property type="protein sequence ID" value="KAG7296145.1"/>
    <property type="molecule type" value="Genomic_DNA"/>
</dbReference>
<organism evidence="2 3">
    <name type="scientific">Plutella xylostella</name>
    <name type="common">Diamondback moth</name>
    <name type="synonym">Plutella maculipennis</name>
    <dbReference type="NCBI Taxonomy" id="51655"/>
    <lineage>
        <taxon>Eukaryota</taxon>
        <taxon>Metazoa</taxon>
        <taxon>Ecdysozoa</taxon>
        <taxon>Arthropoda</taxon>
        <taxon>Hexapoda</taxon>
        <taxon>Insecta</taxon>
        <taxon>Pterygota</taxon>
        <taxon>Neoptera</taxon>
        <taxon>Endopterygota</taxon>
        <taxon>Lepidoptera</taxon>
        <taxon>Glossata</taxon>
        <taxon>Ditrysia</taxon>
        <taxon>Yponomeutoidea</taxon>
        <taxon>Plutellidae</taxon>
        <taxon>Plutella</taxon>
    </lineage>
</organism>
<proteinExistence type="predicted"/>
<evidence type="ECO:0000256" key="1">
    <source>
        <dbReference type="SAM" id="MobiDB-lite"/>
    </source>
</evidence>
<dbReference type="Proteomes" id="UP000823941">
    <property type="component" value="Chromosome 29"/>
</dbReference>
<gene>
    <name evidence="2" type="ORF">JYU34_021244</name>
</gene>
<feature type="region of interest" description="Disordered" evidence="1">
    <location>
        <begin position="52"/>
        <end position="76"/>
    </location>
</feature>
<name>A0ABQ7PUM9_PLUXY</name>
<keyword evidence="3" id="KW-1185">Reference proteome</keyword>
<evidence type="ECO:0000313" key="3">
    <source>
        <dbReference type="Proteomes" id="UP000823941"/>
    </source>
</evidence>
<accession>A0ABQ7PUM9</accession>
<evidence type="ECO:0000313" key="2">
    <source>
        <dbReference type="EMBL" id="KAG7296145.1"/>
    </source>
</evidence>
<reference evidence="2 3" key="1">
    <citation type="submission" date="2021-06" db="EMBL/GenBank/DDBJ databases">
        <title>A haploid diamondback moth (Plutella xylostella L.) genome assembly resolves 31 chromosomes and identifies a diamide resistance mutation.</title>
        <authorList>
            <person name="Ward C.M."/>
            <person name="Perry K.D."/>
            <person name="Baker G."/>
            <person name="Powis K."/>
            <person name="Heckel D.G."/>
            <person name="Baxter S.W."/>
        </authorList>
    </citation>
    <scope>NUCLEOTIDE SEQUENCE [LARGE SCALE GENOMIC DNA]</scope>
    <source>
        <strain evidence="2 3">LV</strain>
        <tissue evidence="2">Single pupa</tissue>
    </source>
</reference>
<sequence length="76" mass="7868">MIAYGELLRLSPDLFGHLESVCGGLVYVCLAGGRYVGVLRALHLARNWSGPARGAGGGGGRRAHRPRAFTGGACTS</sequence>